<dbReference type="PANTHER" id="PTHR37298">
    <property type="entry name" value="UPF0111 PROTEIN YKAA"/>
    <property type="match status" value="1"/>
</dbReference>
<comment type="similarity">
    <text evidence="1">Belongs to the UPF0111 family.</text>
</comment>
<dbReference type="AlphaFoldDB" id="A0A1C6VXB3"/>
<dbReference type="PANTHER" id="PTHR37298:SF1">
    <property type="entry name" value="UPF0111 PROTEIN YKAA"/>
    <property type="match status" value="1"/>
</dbReference>
<evidence type="ECO:0008006" key="4">
    <source>
        <dbReference type="Google" id="ProtNLM"/>
    </source>
</evidence>
<organism evidence="2 3">
    <name type="scientific">Micromonospora peucetia</name>
    <dbReference type="NCBI Taxonomy" id="47871"/>
    <lineage>
        <taxon>Bacteria</taxon>
        <taxon>Bacillati</taxon>
        <taxon>Actinomycetota</taxon>
        <taxon>Actinomycetes</taxon>
        <taxon>Micromonosporales</taxon>
        <taxon>Micromonosporaceae</taxon>
        <taxon>Micromonospora</taxon>
    </lineage>
</organism>
<gene>
    <name evidence="2" type="ORF">GA0070608_4364</name>
</gene>
<dbReference type="EMBL" id="FMIC01000002">
    <property type="protein sequence ID" value="SCL70530.1"/>
    <property type="molecule type" value="Genomic_DNA"/>
</dbReference>
<dbReference type="InterPro" id="IPR038078">
    <property type="entry name" value="PhoU-like_sf"/>
</dbReference>
<dbReference type="InterPro" id="IPR052912">
    <property type="entry name" value="UPF0111_domain"/>
</dbReference>
<name>A0A1C6VXB3_9ACTN</name>
<dbReference type="Proteomes" id="UP000199343">
    <property type="component" value="Unassembled WGS sequence"/>
</dbReference>
<accession>A0A1C6VXB3</accession>
<dbReference type="RefSeq" id="WP_218107553.1">
    <property type="nucleotide sequence ID" value="NZ_FMIC01000002.1"/>
</dbReference>
<protein>
    <recommendedName>
        <fullName evidence="4">Phosphate transport regulator</fullName>
    </recommendedName>
</protein>
<dbReference type="Pfam" id="PF01865">
    <property type="entry name" value="PhoU_div"/>
    <property type="match status" value="1"/>
</dbReference>
<reference evidence="2 3" key="1">
    <citation type="submission" date="2016-06" db="EMBL/GenBank/DDBJ databases">
        <authorList>
            <person name="Kjaerup R.B."/>
            <person name="Dalgaard T.S."/>
            <person name="Juul-Madsen H.R."/>
        </authorList>
    </citation>
    <scope>NUCLEOTIDE SEQUENCE [LARGE SCALE GENOMIC DNA]</scope>
    <source>
        <strain evidence="2 3">DSM 43363</strain>
    </source>
</reference>
<evidence type="ECO:0000256" key="1">
    <source>
        <dbReference type="ARBA" id="ARBA00008591"/>
    </source>
</evidence>
<sequence length="217" mass="24313">MTGRRLRRVWRILDDLAGRSHHRVVGILLRQLEQNQEAVDLAVDVVTRAVPSATGRARMGDIEHAGDDHRRQLVVELAASLTTPIDREDVFRLSRSIDDVLDNLRDFVRENDLFGAPTMDAAVPALIAVREGLALLRRALQQLVDHPTDVADLVLAVRKRAGVVRRVYQEAIGRLLAGDVTSEMLRQRELLRRIDVVGLRLAECCDALADAMLKRIV</sequence>
<evidence type="ECO:0000313" key="2">
    <source>
        <dbReference type="EMBL" id="SCL70530.1"/>
    </source>
</evidence>
<dbReference type="InterPro" id="IPR018445">
    <property type="entry name" value="Put_Phosphate_transp_reg"/>
</dbReference>
<dbReference type="STRING" id="47871.GA0070608_4364"/>
<proteinExistence type="inferred from homology"/>
<evidence type="ECO:0000313" key="3">
    <source>
        <dbReference type="Proteomes" id="UP000199343"/>
    </source>
</evidence>
<dbReference type="Gene3D" id="1.20.58.220">
    <property type="entry name" value="Phosphate transport system protein phou homolog 2, domain 2"/>
    <property type="match status" value="1"/>
</dbReference>